<dbReference type="InterPro" id="IPR011096">
    <property type="entry name" value="FTP_domain"/>
</dbReference>
<dbReference type="Proteomes" id="UP001211907">
    <property type="component" value="Unassembled WGS sequence"/>
</dbReference>
<comment type="caution">
    <text evidence="7">The sequence shown here is derived from an EMBL/GenBank/DDBJ whole genome shotgun (WGS) entry which is preliminary data.</text>
</comment>
<evidence type="ECO:0000256" key="3">
    <source>
        <dbReference type="ARBA" id="ARBA00022801"/>
    </source>
</evidence>
<keyword evidence="2" id="KW-0479">Metal-binding</keyword>
<sequence>MTSSVVHSERHNQNTTSGFAAVWKPSDRVISDFPALVPPLVSASDSGNESEDLFDRVARAAEARFGGSTAVLTTSTASPVSHVYVGQTIDGLPILNTQLHVVVAKGSVVRATSSFVDFSSISTPVQAQAQQHLPAVEAALAVSTAFGAASDELLGPDFVSIVPGKSTLGFYLTEGGETAVKVWQFVSENGSVIANADSGAVLAYTSFVAN</sequence>
<evidence type="ECO:0000256" key="4">
    <source>
        <dbReference type="ARBA" id="ARBA00022833"/>
    </source>
</evidence>
<evidence type="ECO:0000259" key="6">
    <source>
        <dbReference type="Pfam" id="PF07504"/>
    </source>
</evidence>
<protein>
    <recommendedName>
        <fullName evidence="6">FTP domain-containing protein</fullName>
    </recommendedName>
</protein>
<dbReference type="AlphaFoldDB" id="A0AAD5XHA5"/>
<evidence type="ECO:0000256" key="5">
    <source>
        <dbReference type="ARBA" id="ARBA00023049"/>
    </source>
</evidence>
<keyword evidence="3" id="KW-0378">Hydrolase</keyword>
<evidence type="ECO:0000256" key="2">
    <source>
        <dbReference type="ARBA" id="ARBA00022723"/>
    </source>
</evidence>
<evidence type="ECO:0000313" key="7">
    <source>
        <dbReference type="EMBL" id="KAJ3136355.1"/>
    </source>
</evidence>
<accession>A0AAD5XHA5</accession>
<name>A0AAD5XHA5_9FUNG</name>
<feature type="domain" description="FTP" evidence="6">
    <location>
        <begin position="80"/>
        <end position="115"/>
    </location>
</feature>
<evidence type="ECO:0000313" key="8">
    <source>
        <dbReference type="Proteomes" id="UP001211907"/>
    </source>
</evidence>
<dbReference type="GO" id="GO:0006508">
    <property type="term" value="P:proteolysis"/>
    <property type="evidence" value="ECO:0007669"/>
    <property type="project" value="UniProtKB-KW"/>
</dbReference>
<dbReference type="Pfam" id="PF07504">
    <property type="entry name" value="FTP"/>
    <property type="match status" value="1"/>
</dbReference>
<proteinExistence type="predicted"/>
<keyword evidence="1" id="KW-0645">Protease</keyword>
<gene>
    <name evidence="7" type="ORF">HK100_001804</name>
</gene>
<keyword evidence="8" id="KW-1185">Reference proteome</keyword>
<dbReference type="EMBL" id="JADGJH010000140">
    <property type="protein sequence ID" value="KAJ3136355.1"/>
    <property type="molecule type" value="Genomic_DNA"/>
</dbReference>
<reference evidence="7" key="1">
    <citation type="submission" date="2020-05" db="EMBL/GenBank/DDBJ databases">
        <title>Phylogenomic resolution of chytrid fungi.</title>
        <authorList>
            <person name="Stajich J.E."/>
            <person name="Amses K."/>
            <person name="Simmons R."/>
            <person name="Seto K."/>
            <person name="Myers J."/>
            <person name="Bonds A."/>
            <person name="Quandt C.A."/>
            <person name="Barry K."/>
            <person name="Liu P."/>
            <person name="Grigoriev I."/>
            <person name="Longcore J.E."/>
            <person name="James T.Y."/>
        </authorList>
    </citation>
    <scope>NUCLEOTIDE SEQUENCE</scope>
    <source>
        <strain evidence="7">JEL0513</strain>
    </source>
</reference>
<dbReference type="GO" id="GO:0008237">
    <property type="term" value="F:metallopeptidase activity"/>
    <property type="evidence" value="ECO:0007669"/>
    <property type="project" value="UniProtKB-KW"/>
</dbReference>
<keyword evidence="5" id="KW-0482">Metalloprotease</keyword>
<dbReference type="GO" id="GO:0046872">
    <property type="term" value="F:metal ion binding"/>
    <property type="evidence" value="ECO:0007669"/>
    <property type="project" value="UniProtKB-KW"/>
</dbReference>
<organism evidence="7 8">
    <name type="scientific">Physocladia obscura</name>
    <dbReference type="NCBI Taxonomy" id="109957"/>
    <lineage>
        <taxon>Eukaryota</taxon>
        <taxon>Fungi</taxon>
        <taxon>Fungi incertae sedis</taxon>
        <taxon>Chytridiomycota</taxon>
        <taxon>Chytridiomycota incertae sedis</taxon>
        <taxon>Chytridiomycetes</taxon>
        <taxon>Chytridiales</taxon>
        <taxon>Chytriomycetaceae</taxon>
        <taxon>Physocladia</taxon>
    </lineage>
</organism>
<evidence type="ECO:0000256" key="1">
    <source>
        <dbReference type="ARBA" id="ARBA00022670"/>
    </source>
</evidence>
<keyword evidence="4" id="KW-0862">Zinc</keyword>